<evidence type="ECO:0000256" key="6">
    <source>
        <dbReference type="ARBA" id="ARBA00023316"/>
    </source>
</evidence>
<dbReference type="InterPro" id="IPR005490">
    <property type="entry name" value="LD_TPept_cat_dom"/>
</dbReference>
<dbReference type="OrthoDB" id="9778545at2"/>
<gene>
    <name evidence="10" type="ORF">SAMN05660860_01484</name>
</gene>
<reference evidence="10 11" key="1">
    <citation type="submission" date="2016-10" db="EMBL/GenBank/DDBJ databases">
        <authorList>
            <person name="de Groot N.N."/>
        </authorList>
    </citation>
    <scope>NUCLEOTIDE SEQUENCE [LARGE SCALE GENOMIC DNA]</scope>
    <source>
        <strain evidence="10 11">DSM 17813</strain>
    </source>
</reference>
<keyword evidence="4 7" id="KW-0133">Cell shape</keyword>
<organism evidence="10 11">
    <name type="scientific">Geoalkalibacter ferrihydriticus</name>
    <dbReference type="NCBI Taxonomy" id="392333"/>
    <lineage>
        <taxon>Bacteria</taxon>
        <taxon>Pseudomonadati</taxon>
        <taxon>Thermodesulfobacteriota</taxon>
        <taxon>Desulfuromonadia</taxon>
        <taxon>Desulfuromonadales</taxon>
        <taxon>Geoalkalibacteraceae</taxon>
        <taxon>Geoalkalibacter</taxon>
    </lineage>
</organism>
<dbReference type="CDD" id="cd16913">
    <property type="entry name" value="YkuD_like"/>
    <property type="match status" value="1"/>
</dbReference>
<keyword evidence="6 7" id="KW-0961">Cell wall biogenesis/degradation</keyword>
<dbReference type="STRING" id="392333.SAMN05660860_01484"/>
<dbReference type="EMBL" id="FNGU01000003">
    <property type="protein sequence ID" value="SDL93926.1"/>
    <property type="molecule type" value="Genomic_DNA"/>
</dbReference>
<dbReference type="SUPFAM" id="SSF47090">
    <property type="entry name" value="PGBD-like"/>
    <property type="match status" value="1"/>
</dbReference>
<feature type="active site" description="Nucleophile" evidence="7">
    <location>
        <position position="476"/>
    </location>
</feature>
<feature type="domain" description="L,D-TPase catalytic" evidence="9">
    <location>
        <begin position="322"/>
        <end position="516"/>
    </location>
</feature>
<proteinExistence type="inferred from homology"/>
<evidence type="ECO:0000256" key="2">
    <source>
        <dbReference type="ARBA" id="ARBA00005992"/>
    </source>
</evidence>
<dbReference type="InterPro" id="IPR036366">
    <property type="entry name" value="PGBDSf"/>
</dbReference>
<dbReference type="GO" id="GO:0016740">
    <property type="term" value="F:transferase activity"/>
    <property type="evidence" value="ECO:0007669"/>
    <property type="project" value="UniProtKB-KW"/>
</dbReference>
<dbReference type="Pfam" id="PF20142">
    <property type="entry name" value="Scaffold"/>
    <property type="match status" value="1"/>
</dbReference>
<dbReference type="PANTHER" id="PTHR41533">
    <property type="entry name" value="L,D-TRANSPEPTIDASE HI_1667-RELATED"/>
    <property type="match status" value="1"/>
</dbReference>
<dbReference type="SUPFAM" id="SSF141523">
    <property type="entry name" value="L,D-transpeptidase catalytic domain-like"/>
    <property type="match status" value="1"/>
</dbReference>
<protein>
    <submittedName>
        <fullName evidence="10">Murein L,D-transpeptidase YcbB/YkuD</fullName>
    </submittedName>
</protein>
<dbReference type="InterPro" id="IPR002477">
    <property type="entry name" value="Peptidoglycan-bd-like"/>
</dbReference>
<dbReference type="Pfam" id="PF01471">
    <property type="entry name" value="PG_binding_1"/>
    <property type="match status" value="1"/>
</dbReference>
<dbReference type="UniPathway" id="UPA00219"/>
<keyword evidence="8" id="KW-0732">Signal</keyword>
<evidence type="ECO:0000313" key="10">
    <source>
        <dbReference type="EMBL" id="SDL93926.1"/>
    </source>
</evidence>
<feature type="chain" id="PRO_5010339694" evidence="8">
    <location>
        <begin position="25"/>
        <end position="576"/>
    </location>
</feature>
<dbReference type="GO" id="GO:0008360">
    <property type="term" value="P:regulation of cell shape"/>
    <property type="evidence" value="ECO:0007669"/>
    <property type="project" value="UniProtKB-UniRule"/>
</dbReference>
<sequence>MKPVFRPLIFACFAVLMLSAVVHAAPNEPVLRLVADQIEELLPPAPHSEALIGDAWLPLHGELRRFYQERDFAAAWFHEPGDLPQVDSLLRVLHTAVEDGLSTQGYHLSFIHELLRQVQHYRYHNILFDSLSVAQLDVFLSHAFLLHASRLRTGQVDPNDLFAGEWRARLHRPDGVAVLSAALADQNVEGALRNLIPGGQDYLKLREELQRYRLLEKAGGWPEVPPGAVLRRGDADPRVAMLRQRLWMSDDLATLDAEDPQLYRGDIVAAVVRFQRRHGLSPDGAVGPKTLAELNRPIEDRVRQIELNLERRRWLPEDLGARHIAVNIADFSLQVVEQGRVVMHMPVVVGTTQRKTPVFSGRMTYLEFAPYWGVPPTILQKDKLPRIRADRRYLDANHYEIIPWRGPSRDPIHPSEIDWQRTTARTFPGLLRQRPGPWNPLGQVKFMFPNDLDIYLHDTPDRHHFRQQQRTLSSGCIRVERAADLAQFLLEDDPNWDCDRLHQALNASEPKRVMLRRPIAVHLLYFTAWVDGQGVVQFRPDPYERDGVLAVALDKLHERHVQTASSSAEEQIGTRN</sequence>
<evidence type="ECO:0000313" key="11">
    <source>
        <dbReference type="Proteomes" id="UP000182146"/>
    </source>
</evidence>
<dbReference type="PANTHER" id="PTHR41533:SF2">
    <property type="entry name" value="BLR7131 PROTEIN"/>
    <property type="match status" value="1"/>
</dbReference>
<dbReference type="InterPro" id="IPR036365">
    <property type="entry name" value="PGBD-like_sf"/>
</dbReference>
<evidence type="ECO:0000256" key="7">
    <source>
        <dbReference type="PROSITE-ProRule" id="PRU01373"/>
    </source>
</evidence>
<dbReference type="RefSeq" id="WP_052446248.1">
    <property type="nucleotide sequence ID" value="NZ_FNGU01000003.1"/>
</dbReference>
<dbReference type="Pfam" id="PF03734">
    <property type="entry name" value="YkuD"/>
    <property type="match status" value="1"/>
</dbReference>
<dbReference type="Gene3D" id="1.10.101.10">
    <property type="entry name" value="PGBD-like superfamily/PGBD"/>
    <property type="match status" value="1"/>
</dbReference>
<dbReference type="AlphaFoldDB" id="A0A1G9P563"/>
<dbReference type="PROSITE" id="PS52029">
    <property type="entry name" value="LD_TPASE"/>
    <property type="match status" value="1"/>
</dbReference>
<dbReference type="GO" id="GO:0004180">
    <property type="term" value="F:carboxypeptidase activity"/>
    <property type="evidence" value="ECO:0007669"/>
    <property type="project" value="UniProtKB-ARBA"/>
</dbReference>
<evidence type="ECO:0000259" key="9">
    <source>
        <dbReference type="PROSITE" id="PS52029"/>
    </source>
</evidence>
<evidence type="ECO:0000256" key="8">
    <source>
        <dbReference type="SAM" id="SignalP"/>
    </source>
</evidence>
<keyword evidence="5 7" id="KW-0573">Peptidoglycan synthesis</keyword>
<evidence type="ECO:0000256" key="5">
    <source>
        <dbReference type="ARBA" id="ARBA00022984"/>
    </source>
</evidence>
<name>A0A1G9P563_9BACT</name>
<evidence type="ECO:0000256" key="4">
    <source>
        <dbReference type="ARBA" id="ARBA00022960"/>
    </source>
</evidence>
<dbReference type="GO" id="GO:0009252">
    <property type="term" value="P:peptidoglycan biosynthetic process"/>
    <property type="evidence" value="ECO:0007669"/>
    <property type="project" value="UniProtKB-UniPathway"/>
</dbReference>
<dbReference type="InterPro" id="IPR045380">
    <property type="entry name" value="LD_TPept_scaffold_dom"/>
</dbReference>
<feature type="active site" description="Proton donor/acceptor" evidence="7">
    <location>
        <position position="457"/>
    </location>
</feature>
<feature type="signal peptide" evidence="8">
    <location>
        <begin position="1"/>
        <end position="24"/>
    </location>
</feature>
<evidence type="ECO:0000256" key="1">
    <source>
        <dbReference type="ARBA" id="ARBA00004752"/>
    </source>
</evidence>
<evidence type="ECO:0000256" key="3">
    <source>
        <dbReference type="ARBA" id="ARBA00022679"/>
    </source>
</evidence>
<dbReference type="Gene3D" id="2.40.440.10">
    <property type="entry name" value="L,D-transpeptidase catalytic domain-like"/>
    <property type="match status" value="1"/>
</dbReference>
<dbReference type="Proteomes" id="UP000182146">
    <property type="component" value="Unassembled WGS sequence"/>
</dbReference>
<dbReference type="InterPro" id="IPR052905">
    <property type="entry name" value="LD-transpeptidase_YkuD-like"/>
</dbReference>
<accession>A0A1G9P563</accession>
<keyword evidence="3" id="KW-0808">Transferase</keyword>
<dbReference type="GO" id="GO:0071555">
    <property type="term" value="P:cell wall organization"/>
    <property type="evidence" value="ECO:0007669"/>
    <property type="project" value="UniProtKB-UniRule"/>
</dbReference>
<dbReference type="InterPro" id="IPR038063">
    <property type="entry name" value="Transpep_catalytic_dom"/>
</dbReference>
<comment type="similarity">
    <text evidence="2">Belongs to the YkuD family.</text>
</comment>
<comment type="pathway">
    <text evidence="1 7">Cell wall biogenesis; peptidoglycan biosynthesis.</text>
</comment>